<evidence type="ECO:0000313" key="8">
    <source>
        <dbReference type="Proteomes" id="UP000325116"/>
    </source>
</evidence>
<dbReference type="Pfam" id="PF07992">
    <property type="entry name" value="Pyr_redox_2"/>
    <property type="match status" value="1"/>
</dbReference>
<comment type="caution">
    <text evidence="7">The sequence shown here is derived from an EMBL/GenBank/DDBJ whole genome shotgun (WGS) entry which is preliminary data.</text>
</comment>
<dbReference type="SUPFAM" id="SSF51905">
    <property type="entry name" value="FAD/NAD(P)-binding domain"/>
    <property type="match status" value="1"/>
</dbReference>
<dbReference type="PRINTS" id="PR00411">
    <property type="entry name" value="PNDRDTASEI"/>
</dbReference>
<keyword evidence="3" id="KW-0285">Flavoprotein</keyword>
<feature type="domain" description="FAD/NAD(P)-binding" evidence="5">
    <location>
        <begin position="2"/>
        <end position="293"/>
    </location>
</feature>
<evidence type="ECO:0000256" key="1">
    <source>
        <dbReference type="ARBA" id="ARBA00001974"/>
    </source>
</evidence>
<evidence type="ECO:0000313" key="7">
    <source>
        <dbReference type="EMBL" id="TXJ13307.1"/>
    </source>
</evidence>
<comment type="similarity">
    <text evidence="2">Belongs to the FAD-dependent oxidoreductase family.</text>
</comment>
<dbReference type="RefSeq" id="WP_147757509.1">
    <property type="nucleotide sequence ID" value="NZ_SAXT01000001.1"/>
</dbReference>
<evidence type="ECO:0000259" key="5">
    <source>
        <dbReference type="Pfam" id="PF07992"/>
    </source>
</evidence>
<dbReference type="InterPro" id="IPR036188">
    <property type="entry name" value="FAD/NAD-bd_sf"/>
</dbReference>
<dbReference type="PANTHER" id="PTHR43429:SF3">
    <property type="entry name" value="NITRITE REDUCTASE [NAD(P)H]"/>
    <property type="match status" value="1"/>
</dbReference>
<reference evidence="7 8" key="1">
    <citation type="journal article" date="1992" name="Lakartidningen">
        <title>[Penicillin V and not amoxicillin is the first choice preparation in acute otitis].</title>
        <authorList>
            <person name="Kamme C."/>
            <person name="Lundgren K."/>
            <person name="Prellner K."/>
        </authorList>
    </citation>
    <scope>NUCLEOTIDE SEQUENCE [LARGE SCALE GENOMIC DNA]</scope>
    <source>
        <strain evidence="7 8">W1</strain>
    </source>
</reference>
<organism evidence="7 8">
    <name type="scientific">Brachyspira aalborgi</name>
    <dbReference type="NCBI Taxonomy" id="29522"/>
    <lineage>
        <taxon>Bacteria</taxon>
        <taxon>Pseudomonadati</taxon>
        <taxon>Spirochaetota</taxon>
        <taxon>Spirochaetia</taxon>
        <taxon>Brachyspirales</taxon>
        <taxon>Brachyspiraceae</taxon>
        <taxon>Brachyspira</taxon>
    </lineage>
</organism>
<dbReference type="GO" id="GO:0016491">
    <property type="term" value="F:oxidoreductase activity"/>
    <property type="evidence" value="ECO:0007669"/>
    <property type="project" value="InterPro"/>
</dbReference>
<sequence length="410" mass="45640">MKYLVLGASASGLNGAREIRTLDRNGDITLVSIDDKVYSRCMLHYYIGQKRTEESLNFMQGNFFKDNNIKWITNTKAIGIDIKNKSVKLSNGSEEKYDKLLLATGGSSAIPPIENLREANNVIGVRSLDDCNKIMDLAKKYKKAAVIGAGLIGIDVVSGLLHYNLDSLSVIDIAPYIISKQLDEHTANVYQEKLKENNINQFYSVKVKKINIDSNKNPLSVELEDGRKIEADFIVVAIGISPNTDYLKDSGIEFNKMGGIVIDKYGKTNIPDIYAAGDITATTAIWSAAVKQAIIAANNMTGNTIDIDNFFHFKSTMNFFNIPSMSIGNVVPPDNSYSVEIFDDKKGNYRKIVHKDGKIYGALLQGDLRYAGILTQLIKENIDVTKVKKPLFNIDYSDFFNIDENFTFAF</sequence>
<feature type="domain" description="NADH-rubredoxin oxidoreductase C-terminal" evidence="6">
    <location>
        <begin position="316"/>
        <end position="381"/>
    </location>
</feature>
<dbReference type="AlphaFoldDB" id="A0A5C8CJV1"/>
<comment type="cofactor">
    <cofactor evidence="1">
        <name>FAD</name>
        <dbReference type="ChEBI" id="CHEBI:57692"/>
    </cofactor>
</comment>
<gene>
    <name evidence="7" type="ORF">EPJ80_00750</name>
</gene>
<evidence type="ECO:0000256" key="4">
    <source>
        <dbReference type="ARBA" id="ARBA00022827"/>
    </source>
</evidence>
<dbReference type="PANTHER" id="PTHR43429">
    <property type="entry name" value="PYRIDINE NUCLEOTIDE-DISULFIDE OXIDOREDUCTASE DOMAIN-CONTAINING"/>
    <property type="match status" value="1"/>
</dbReference>
<dbReference type="InterPro" id="IPR023753">
    <property type="entry name" value="FAD/NAD-binding_dom"/>
</dbReference>
<dbReference type="InterPro" id="IPR050260">
    <property type="entry name" value="FAD-bd_OxRdtase"/>
</dbReference>
<dbReference type="PRINTS" id="PR00368">
    <property type="entry name" value="FADPNR"/>
</dbReference>
<evidence type="ECO:0000256" key="3">
    <source>
        <dbReference type="ARBA" id="ARBA00022630"/>
    </source>
</evidence>
<protein>
    <submittedName>
        <fullName evidence="7">NAD(P)/FAD-dependent oxidoreductase</fullName>
    </submittedName>
</protein>
<accession>A0A5C8CJV1</accession>
<keyword evidence="4" id="KW-0274">FAD</keyword>
<dbReference type="Pfam" id="PF18267">
    <property type="entry name" value="Rubredoxin_C"/>
    <property type="match status" value="1"/>
</dbReference>
<evidence type="ECO:0000256" key="2">
    <source>
        <dbReference type="ARBA" id="ARBA00006442"/>
    </source>
</evidence>
<dbReference type="Proteomes" id="UP000325116">
    <property type="component" value="Unassembled WGS sequence"/>
</dbReference>
<dbReference type="InterPro" id="IPR041575">
    <property type="entry name" value="Rubredoxin_C"/>
</dbReference>
<evidence type="ECO:0000259" key="6">
    <source>
        <dbReference type="Pfam" id="PF18267"/>
    </source>
</evidence>
<dbReference type="Gene3D" id="3.30.390.30">
    <property type="match status" value="1"/>
</dbReference>
<name>A0A5C8CJV1_9SPIR</name>
<proteinExistence type="inferred from homology"/>
<dbReference type="Gene3D" id="3.50.50.60">
    <property type="entry name" value="FAD/NAD(P)-binding domain"/>
    <property type="match status" value="2"/>
</dbReference>
<dbReference type="InterPro" id="IPR016156">
    <property type="entry name" value="FAD/NAD-linked_Rdtase_dimer_sf"/>
</dbReference>
<dbReference type="EMBL" id="SAXT01000001">
    <property type="protein sequence ID" value="TXJ13307.1"/>
    <property type="molecule type" value="Genomic_DNA"/>
</dbReference>